<dbReference type="InterPro" id="IPR036791">
    <property type="entry name" value="Ribosomal_bL9_C_sf"/>
</dbReference>
<keyword evidence="5" id="KW-0687">Ribonucleoprotein</keyword>
<dbReference type="Gene3D" id="3.10.430.100">
    <property type="entry name" value="Ribosomal protein L9, C-terminal domain"/>
    <property type="match status" value="1"/>
</dbReference>
<evidence type="ECO:0000256" key="3">
    <source>
        <dbReference type="ARBA" id="ARBA00022884"/>
    </source>
</evidence>
<comment type="similarity">
    <text evidence="1">Belongs to the bacterial ribosomal protein bL9 family.</text>
</comment>
<evidence type="ECO:0000256" key="5">
    <source>
        <dbReference type="ARBA" id="ARBA00023274"/>
    </source>
</evidence>
<feature type="region of interest" description="Disordered" evidence="6">
    <location>
        <begin position="178"/>
        <end position="208"/>
    </location>
</feature>
<dbReference type="PROSITE" id="PS00651">
    <property type="entry name" value="RIBOSOMAL_L9"/>
    <property type="match status" value="1"/>
</dbReference>
<dbReference type="SUPFAM" id="SSF55653">
    <property type="entry name" value="Ribosomal protein L9 C-domain"/>
    <property type="match status" value="1"/>
</dbReference>
<dbReference type="GO" id="GO:0019843">
    <property type="term" value="F:rRNA binding"/>
    <property type="evidence" value="ECO:0007669"/>
    <property type="project" value="UniProtKB-KW"/>
</dbReference>
<reference evidence="8" key="1">
    <citation type="submission" date="2018-06" db="EMBL/GenBank/DDBJ databases">
        <authorList>
            <person name="Zhirakovskaya E."/>
        </authorList>
    </citation>
    <scope>NUCLEOTIDE SEQUENCE</scope>
</reference>
<organism evidence="8">
    <name type="scientific">hydrothermal vent metagenome</name>
    <dbReference type="NCBI Taxonomy" id="652676"/>
    <lineage>
        <taxon>unclassified sequences</taxon>
        <taxon>metagenomes</taxon>
        <taxon>ecological metagenomes</taxon>
    </lineage>
</organism>
<dbReference type="InterPro" id="IPR020069">
    <property type="entry name" value="Ribosomal_bL9_C"/>
</dbReference>
<evidence type="ECO:0000256" key="4">
    <source>
        <dbReference type="ARBA" id="ARBA00022980"/>
    </source>
</evidence>
<dbReference type="AlphaFoldDB" id="A0A3B1AXC6"/>
<evidence type="ECO:0000256" key="2">
    <source>
        <dbReference type="ARBA" id="ARBA00022730"/>
    </source>
</evidence>
<dbReference type="InterPro" id="IPR020594">
    <property type="entry name" value="Ribosomal_bL9_bac/chp"/>
</dbReference>
<dbReference type="HAMAP" id="MF_00503">
    <property type="entry name" value="Ribosomal_bL9"/>
    <property type="match status" value="1"/>
</dbReference>
<feature type="domain" description="Ribosomal protein L9" evidence="7">
    <location>
        <begin position="13"/>
        <end position="40"/>
    </location>
</feature>
<keyword evidence="2" id="KW-0699">rRNA-binding</keyword>
<evidence type="ECO:0000256" key="1">
    <source>
        <dbReference type="ARBA" id="ARBA00010605"/>
    </source>
</evidence>
<evidence type="ECO:0000313" key="8">
    <source>
        <dbReference type="EMBL" id="VAX04333.1"/>
    </source>
</evidence>
<dbReference type="InterPro" id="IPR020070">
    <property type="entry name" value="Ribosomal_bL9_N"/>
</dbReference>
<name>A0A3B1AXC6_9ZZZZ</name>
<keyword evidence="4 8" id="KW-0689">Ribosomal protein</keyword>
<dbReference type="SUPFAM" id="SSF55658">
    <property type="entry name" value="L9 N-domain-like"/>
    <property type="match status" value="1"/>
</dbReference>
<protein>
    <submittedName>
        <fullName evidence="8">LSU ribosomal protein L9p</fullName>
    </submittedName>
</protein>
<dbReference type="InterPro" id="IPR036935">
    <property type="entry name" value="Ribosomal_bL9_N_sf"/>
</dbReference>
<dbReference type="EMBL" id="UOFW01000089">
    <property type="protein sequence ID" value="VAX04333.1"/>
    <property type="molecule type" value="Genomic_DNA"/>
</dbReference>
<accession>A0A3B1AXC6</accession>
<evidence type="ECO:0000256" key="6">
    <source>
        <dbReference type="SAM" id="MobiDB-lite"/>
    </source>
</evidence>
<evidence type="ECO:0000259" key="7">
    <source>
        <dbReference type="PROSITE" id="PS00651"/>
    </source>
</evidence>
<dbReference type="Pfam" id="PF01281">
    <property type="entry name" value="Ribosomal_L9_N"/>
    <property type="match status" value="1"/>
</dbReference>
<dbReference type="GO" id="GO:1990904">
    <property type="term" value="C:ribonucleoprotein complex"/>
    <property type="evidence" value="ECO:0007669"/>
    <property type="project" value="UniProtKB-KW"/>
</dbReference>
<gene>
    <name evidence="8" type="ORF">MNBD_ALPHA03-1077</name>
</gene>
<keyword evidence="3" id="KW-0694">RNA-binding</keyword>
<dbReference type="PANTHER" id="PTHR21368">
    <property type="entry name" value="50S RIBOSOMAL PROTEIN L9"/>
    <property type="match status" value="1"/>
</dbReference>
<dbReference type="InterPro" id="IPR000244">
    <property type="entry name" value="Ribosomal_bL9"/>
</dbReference>
<dbReference type="Pfam" id="PF03948">
    <property type="entry name" value="Ribosomal_L9_C"/>
    <property type="match status" value="1"/>
</dbReference>
<dbReference type="Gene3D" id="3.40.5.10">
    <property type="entry name" value="Ribosomal protein L9, N-terminal domain"/>
    <property type="match status" value="1"/>
</dbReference>
<dbReference type="GO" id="GO:0003735">
    <property type="term" value="F:structural constituent of ribosome"/>
    <property type="evidence" value="ECO:0007669"/>
    <property type="project" value="InterPro"/>
</dbReference>
<dbReference type="GO" id="GO:0006412">
    <property type="term" value="P:translation"/>
    <property type="evidence" value="ECO:0007669"/>
    <property type="project" value="InterPro"/>
</dbReference>
<proteinExistence type="inferred from homology"/>
<dbReference type="InterPro" id="IPR009027">
    <property type="entry name" value="Ribosomal_bL9/RNase_H1_N"/>
</dbReference>
<dbReference type="NCBIfam" id="TIGR00158">
    <property type="entry name" value="L9"/>
    <property type="match status" value="1"/>
</dbReference>
<dbReference type="GO" id="GO:0005840">
    <property type="term" value="C:ribosome"/>
    <property type="evidence" value="ECO:0007669"/>
    <property type="project" value="UniProtKB-KW"/>
</dbReference>
<sequence length="208" mass="23049">MEIILLERVRKLGQIGDVVTVKDGYARNFLLPKKKALRSTKANKAYFETQRVTIEARNLEAKVEAETVASKLDGASAVLIRQAGESGNLYGSVSARDIAVSLNEQNLKIDRSQVVLDHAVKYLGIYTIQIKLHAEVMANISINVARSLAEAEMQTKGLEAKTAEEELNVSVEDYFENEEDAEDALTADSEEETAEEIVTEETEEQKSE</sequence>